<name>A0A2P2R4B3_RHIMU</name>
<feature type="transmembrane region" description="Helical" evidence="1">
    <location>
        <begin position="6"/>
        <end position="27"/>
    </location>
</feature>
<protein>
    <submittedName>
        <fullName evidence="2">Uncharacterized protein</fullName>
    </submittedName>
</protein>
<dbReference type="EMBL" id="GGEC01093480">
    <property type="protein sequence ID" value="MBX73964.1"/>
    <property type="molecule type" value="Transcribed_RNA"/>
</dbReference>
<evidence type="ECO:0000256" key="1">
    <source>
        <dbReference type="SAM" id="Phobius"/>
    </source>
</evidence>
<sequence>MLFRLVAFFLSLQFFFCFFSLYTYYIYLTNCKTTHIRPNSQNLTP</sequence>
<proteinExistence type="predicted"/>
<organism evidence="2">
    <name type="scientific">Rhizophora mucronata</name>
    <name type="common">Asiatic mangrove</name>
    <dbReference type="NCBI Taxonomy" id="61149"/>
    <lineage>
        <taxon>Eukaryota</taxon>
        <taxon>Viridiplantae</taxon>
        <taxon>Streptophyta</taxon>
        <taxon>Embryophyta</taxon>
        <taxon>Tracheophyta</taxon>
        <taxon>Spermatophyta</taxon>
        <taxon>Magnoliopsida</taxon>
        <taxon>eudicotyledons</taxon>
        <taxon>Gunneridae</taxon>
        <taxon>Pentapetalae</taxon>
        <taxon>rosids</taxon>
        <taxon>fabids</taxon>
        <taxon>Malpighiales</taxon>
        <taxon>Rhizophoraceae</taxon>
        <taxon>Rhizophora</taxon>
    </lineage>
</organism>
<evidence type="ECO:0000313" key="2">
    <source>
        <dbReference type="EMBL" id="MBX73964.1"/>
    </source>
</evidence>
<keyword evidence="1" id="KW-0812">Transmembrane</keyword>
<dbReference type="AlphaFoldDB" id="A0A2P2R4B3"/>
<accession>A0A2P2R4B3</accession>
<reference evidence="2" key="1">
    <citation type="submission" date="2018-02" db="EMBL/GenBank/DDBJ databases">
        <title>Rhizophora mucronata_Transcriptome.</title>
        <authorList>
            <person name="Meera S.P."/>
            <person name="Sreeshan A."/>
            <person name="Augustine A."/>
        </authorList>
    </citation>
    <scope>NUCLEOTIDE SEQUENCE</scope>
    <source>
        <tissue evidence="2">Leaf</tissue>
    </source>
</reference>
<keyword evidence="1" id="KW-0472">Membrane</keyword>
<keyword evidence="1" id="KW-1133">Transmembrane helix</keyword>